<dbReference type="EMBL" id="CABFWE030000011">
    <property type="protein sequence ID" value="CAD7050725.1"/>
    <property type="molecule type" value="Genomic_DNA"/>
</dbReference>
<evidence type="ECO:0000313" key="2">
    <source>
        <dbReference type="Proteomes" id="UP000601041"/>
    </source>
</evidence>
<organism evidence="1 2">
    <name type="scientific">Pseudorhizobium halotolerans</name>
    <dbReference type="NCBI Taxonomy" id="1233081"/>
    <lineage>
        <taxon>Bacteria</taxon>
        <taxon>Pseudomonadati</taxon>
        <taxon>Pseudomonadota</taxon>
        <taxon>Alphaproteobacteria</taxon>
        <taxon>Hyphomicrobiales</taxon>
        <taxon>Rhizobiaceae</taxon>
        <taxon>Rhizobium/Agrobacterium group</taxon>
        <taxon>Pseudorhizobium</taxon>
    </lineage>
</organism>
<keyword evidence="1" id="KW-0547">Nucleotide-binding</keyword>
<reference evidence="1 2" key="1">
    <citation type="submission" date="2020-11" db="EMBL/GenBank/DDBJ databases">
        <authorList>
            <person name="Lassalle F."/>
        </authorList>
    </citation>
    <scope>NUCLEOTIDE SEQUENCE [LARGE SCALE GENOMIC DNA]</scope>
    <source>
        <strain evidence="1 2">AB21</strain>
    </source>
</reference>
<dbReference type="GO" id="GO:0004386">
    <property type="term" value="F:helicase activity"/>
    <property type="evidence" value="ECO:0007669"/>
    <property type="project" value="UniProtKB-KW"/>
</dbReference>
<keyword evidence="1" id="KW-0067">ATP-binding</keyword>
<dbReference type="Proteomes" id="UP000601041">
    <property type="component" value="Unassembled WGS sequence"/>
</dbReference>
<gene>
    <name evidence="1" type="ORF">RHAB21_04208</name>
</gene>
<proteinExistence type="predicted"/>
<evidence type="ECO:0000313" key="1">
    <source>
        <dbReference type="EMBL" id="CAD7050725.1"/>
    </source>
</evidence>
<protein>
    <submittedName>
        <fullName evidence="1">ATP-dependent helicase</fullName>
    </submittedName>
</protein>
<accession>A0ABN7JWC5</accession>
<keyword evidence="1" id="KW-0347">Helicase</keyword>
<name>A0ABN7JWC5_9HYPH</name>
<keyword evidence="1" id="KW-0378">Hydrolase</keyword>
<sequence length="104" mass="10789">MVMVAYPAAAGDAAQYLQSEDRIHRLGLPPGQDTTIEIVECNGSVDEIVRQRLEFKVGQMAAALNDSGLTISPVPIVPDETDEGLGAGGLDEGDVRALLAALGG</sequence>
<dbReference type="RefSeq" id="WP_142589222.1">
    <property type="nucleotide sequence ID" value="NZ_CABFWE030000011.1"/>
</dbReference>
<comment type="caution">
    <text evidence="1">The sequence shown here is derived from an EMBL/GenBank/DDBJ whole genome shotgun (WGS) entry which is preliminary data.</text>
</comment>
<keyword evidence="2" id="KW-1185">Reference proteome</keyword>